<evidence type="ECO:0000256" key="5">
    <source>
        <dbReference type="ARBA" id="ARBA00023242"/>
    </source>
</evidence>
<dbReference type="Proteomes" id="UP001162060">
    <property type="component" value="Unassembled WGS sequence"/>
</dbReference>
<evidence type="ECO:0000256" key="4">
    <source>
        <dbReference type="ARBA" id="ARBA00023163"/>
    </source>
</evidence>
<dbReference type="GO" id="GO:0042796">
    <property type="term" value="P:snRNA transcription by RNA polymerase III"/>
    <property type="evidence" value="ECO:0007669"/>
    <property type="project" value="TreeGrafter"/>
</dbReference>
<dbReference type="Pfam" id="PF13921">
    <property type="entry name" value="Myb_DNA-bind_6"/>
    <property type="match status" value="1"/>
</dbReference>
<dbReference type="GO" id="GO:0000978">
    <property type="term" value="F:RNA polymerase II cis-regulatory region sequence-specific DNA binding"/>
    <property type="evidence" value="ECO:0007669"/>
    <property type="project" value="TreeGrafter"/>
</dbReference>
<proteinExistence type="predicted"/>
<feature type="compositionally biased region" description="Polar residues" evidence="6">
    <location>
        <begin position="181"/>
        <end position="192"/>
    </location>
</feature>
<keyword evidence="3" id="KW-0238">DNA-binding</keyword>
<dbReference type="FunFam" id="1.10.10.60:FF:000010">
    <property type="entry name" value="Transcriptional activator Myb isoform A"/>
    <property type="match status" value="1"/>
</dbReference>
<dbReference type="GO" id="GO:0019185">
    <property type="term" value="C:snRNA-activating protein complex"/>
    <property type="evidence" value="ECO:0007669"/>
    <property type="project" value="TreeGrafter"/>
</dbReference>
<dbReference type="AlphaFoldDB" id="A0AAV1V9C2"/>
<gene>
    <name evidence="10" type="ORF">PM001_LOCUS2633</name>
    <name evidence="11" type="ORF">PM001_LOCUS27952</name>
</gene>
<evidence type="ECO:0000259" key="7">
    <source>
        <dbReference type="PROSITE" id="PS50090"/>
    </source>
</evidence>
<dbReference type="InterPro" id="IPR051575">
    <property type="entry name" value="Myb-like_DNA-bd"/>
</dbReference>
<feature type="compositionally biased region" description="Basic residues" evidence="6">
    <location>
        <begin position="193"/>
        <end position="208"/>
    </location>
</feature>
<evidence type="ECO:0000259" key="8">
    <source>
        <dbReference type="PROSITE" id="PS51293"/>
    </source>
</evidence>
<dbReference type="InterPro" id="IPR017930">
    <property type="entry name" value="Myb_dom"/>
</dbReference>
<dbReference type="SMART" id="SM00717">
    <property type="entry name" value="SANT"/>
    <property type="match status" value="3"/>
</dbReference>
<evidence type="ECO:0000256" key="3">
    <source>
        <dbReference type="ARBA" id="ARBA00023125"/>
    </source>
</evidence>
<keyword evidence="1" id="KW-0677">Repeat</keyword>
<dbReference type="CDD" id="cd00167">
    <property type="entry name" value="SANT"/>
    <property type="match status" value="3"/>
</dbReference>
<dbReference type="PANTHER" id="PTHR46621:SF1">
    <property type="entry name" value="SNRNA-ACTIVATING PROTEIN COMPLEX SUBUNIT 4"/>
    <property type="match status" value="1"/>
</dbReference>
<keyword evidence="5" id="KW-0539">Nucleus</keyword>
<organism evidence="11 12">
    <name type="scientific">Peronospora matthiolae</name>
    <dbReference type="NCBI Taxonomy" id="2874970"/>
    <lineage>
        <taxon>Eukaryota</taxon>
        <taxon>Sar</taxon>
        <taxon>Stramenopiles</taxon>
        <taxon>Oomycota</taxon>
        <taxon>Peronosporomycetes</taxon>
        <taxon>Peronosporales</taxon>
        <taxon>Peronosporaceae</taxon>
        <taxon>Peronospora</taxon>
    </lineage>
</organism>
<reference evidence="11" key="1">
    <citation type="submission" date="2024-01" db="EMBL/GenBank/DDBJ databases">
        <authorList>
            <person name="Webb A."/>
        </authorList>
    </citation>
    <scope>NUCLEOTIDE SEQUENCE</scope>
    <source>
        <strain evidence="11">Pm1</strain>
    </source>
</reference>
<feature type="domain" description="SANT" evidence="8">
    <location>
        <begin position="18"/>
        <end position="58"/>
    </location>
</feature>
<dbReference type="EMBL" id="CAKLBY020000025">
    <property type="protein sequence ID" value="CAK7903062.1"/>
    <property type="molecule type" value="Genomic_DNA"/>
</dbReference>
<dbReference type="PROSITE" id="PS50090">
    <property type="entry name" value="MYB_LIKE"/>
    <property type="match status" value="3"/>
</dbReference>
<dbReference type="InterPro" id="IPR009057">
    <property type="entry name" value="Homeodomain-like_sf"/>
</dbReference>
<dbReference type="PANTHER" id="PTHR46621">
    <property type="entry name" value="SNRNA-ACTIVATING PROTEIN COMPLEX SUBUNIT 4"/>
    <property type="match status" value="1"/>
</dbReference>
<evidence type="ECO:0000256" key="1">
    <source>
        <dbReference type="ARBA" id="ARBA00022737"/>
    </source>
</evidence>
<sequence>MELRHSPPYHRKKSVKSNEMLTWTLEEDSLLRDGVCQYGGKNWKAISSRIERRSPAECSKRWSTLQGLDTVVKRPWTEEEDSEMMRLVKKYGASKWSVIASYLKDRNGKQCRERWHNQLNPSIKKTPWTDEENEIILRLQAQLGNCWAKITAALPGRTDNSVKNHWHSSLKTLGKRAREGSSVSSRGDSPKSNRSKLRKQPRKTKSAKKGKENVILSSGDASVRENEDAAARRGTQGCASETTISAYISPLSGSVSCSITVPGADGFESSVMSCESSSGGSGDGRGALSPDSVSHVDKFDLTMSCTQLYQEGVLKAQAVIDNVLDPMGMGSCRLNSDLSTPPGSELDDIETRSDHSFQHLMAAWFASDDDLYRSVSSDLVSDPTPAAQPPFGLDELPFDSLYDVCGDGFLASTGTATNAPLGQVAQRSMLPEWGTCITTSSPSGDTADSTFVFDQMDDTVRATATMIENAPMGDVAQRSMLTKWGTCITNPSPSAPPAGSSCDSTGTCMTPTLSSIDEVESETLFQMKDEPPSDCTKFEISAMACSLKQSIPSSDAFSLLFDVEI</sequence>
<dbReference type="PROSITE" id="PS51294">
    <property type="entry name" value="HTH_MYB"/>
    <property type="match status" value="3"/>
</dbReference>
<feature type="domain" description="HTH myb-type" evidence="9">
    <location>
        <begin position="124"/>
        <end position="174"/>
    </location>
</feature>
<feature type="compositionally biased region" description="Basic and acidic residues" evidence="6">
    <location>
        <begin position="222"/>
        <end position="231"/>
    </location>
</feature>
<keyword evidence="4" id="KW-0804">Transcription</keyword>
<dbReference type="PROSITE" id="PS51293">
    <property type="entry name" value="SANT"/>
    <property type="match status" value="1"/>
</dbReference>
<evidence type="ECO:0000256" key="2">
    <source>
        <dbReference type="ARBA" id="ARBA00023015"/>
    </source>
</evidence>
<feature type="domain" description="Myb-like" evidence="7">
    <location>
        <begin position="120"/>
        <end position="170"/>
    </location>
</feature>
<dbReference type="Pfam" id="PF00249">
    <property type="entry name" value="Myb_DNA-binding"/>
    <property type="match status" value="1"/>
</dbReference>
<dbReference type="InterPro" id="IPR017884">
    <property type="entry name" value="SANT_dom"/>
</dbReference>
<dbReference type="SUPFAM" id="SSF46689">
    <property type="entry name" value="Homeodomain-like"/>
    <property type="match status" value="2"/>
</dbReference>
<evidence type="ECO:0000313" key="11">
    <source>
        <dbReference type="EMBL" id="CAK7942802.1"/>
    </source>
</evidence>
<evidence type="ECO:0000313" key="10">
    <source>
        <dbReference type="EMBL" id="CAK7903062.1"/>
    </source>
</evidence>
<dbReference type="GO" id="GO:0001006">
    <property type="term" value="F:RNA polymerase III type 3 promoter sequence-specific DNA binding"/>
    <property type="evidence" value="ECO:0007669"/>
    <property type="project" value="TreeGrafter"/>
</dbReference>
<comment type="caution">
    <text evidence="11">The sequence shown here is derived from an EMBL/GenBank/DDBJ whole genome shotgun (WGS) entry which is preliminary data.</text>
</comment>
<feature type="region of interest" description="Disordered" evidence="6">
    <location>
        <begin position="172"/>
        <end position="234"/>
    </location>
</feature>
<dbReference type="GO" id="GO:0042795">
    <property type="term" value="P:snRNA transcription by RNA polymerase II"/>
    <property type="evidence" value="ECO:0007669"/>
    <property type="project" value="TreeGrafter"/>
</dbReference>
<feature type="region of interest" description="Disordered" evidence="6">
    <location>
        <begin position="272"/>
        <end position="291"/>
    </location>
</feature>
<dbReference type="EMBL" id="CAKLBY020000283">
    <property type="protein sequence ID" value="CAK7942802.1"/>
    <property type="molecule type" value="Genomic_DNA"/>
</dbReference>
<feature type="domain" description="HTH myb-type" evidence="9">
    <location>
        <begin position="22"/>
        <end position="65"/>
    </location>
</feature>
<name>A0AAV1V9C2_9STRA</name>
<dbReference type="InterPro" id="IPR001005">
    <property type="entry name" value="SANT/Myb"/>
</dbReference>
<feature type="domain" description="Myb-like" evidence="7">
    <location>
        <begin position="23"/>
        <end position="66"/>
    </location>
</feature>
<evidence type="ECO:0000259" key="9">
    <source>
        <dbReference type="PROSITE" id="PS51294"/>
    </source>
</evidence>
<keyword evidence="2" id="KW-0805">Transcription regulation</keyword>
<evidence type="ECO:0000313" key="12">
    <source>
        <dbReference type="Proteomes" id="UP001162060"/>
    </source>
</evidence>
<accession>A0AAV1V9C2</accession>
<dbReference type="Gene3D" id="1.10.10.60">
    <property type="entry name" value="Homeodomain-like"/>
    <property type="match status" value="3"/>
</dbReference>
<feature type="domain" description="HTH myb-type" evidence="9">
    <location>
        <begin position="68"/>
        <end position="123"/>
    </location>
</feature>
<protein>
    <submittedName>
        <fullName evidence="11">Uncharacterized protein</fullName>
    </submittedName>
</protein>
<evidence type="ECO:0000256" key="6">
    <source>
        <dbReference type="SAM" id="MobiDB-lite"/>
    </source>
</evidence>
<feature type="domain" description="Myb-like" evidence="7">
    <location>
        <begin position="73"/>
        <end position="119"/>
    </location>
</feature>